<reference evidence="1" key="3">
    <citation type="journal article" date="2017" name="Nature">
        <title>Genome sequence of the progenitor of the wheat D genome Aegilops tauschii.</title>
        <authorList>
            <person name="Luo M.C."/>
            <person name="Gu Y.Q."/>
            <person name="Puiu D."/>
            <person name="Wang H."/>
            <person name="Twardziok S.O."/>
            <person name="Deal K.R."/>
            <person name="Huo N."/>
            <person name="Zhu T."/>
            <person name="Wang L."/>
            <person name="Wang Y."/>
            <person name="McGuire P.E."/>
            <person name="Liu S."/>
            <person name="Long H."/>
            <person name="Ramasamy R.K."/>
            <person name="Rodriguez J.C."/>
            <person name="Van S.L."/>
            <person name="Yuan L."/>
            <person name="Wang Z."/>
            <person name="Xia Z."/>
            <person name="Xiao L."/>
            <person name="Anderson O.D."/>
            <person name="Ouyang S."/>
            <person name="Liang Y."/>
            <person name="Zimin A.V."/>
            <person name="Pertea G."/>
            <person name="Qi P."/>
            <person name="Bennetzen J.L."/>
            <person name="Dai X."/>
            <person name="Dawson M.W."/>
            <person name="Muller H.G."/>
            <person name="Kugler K."/>
            <person name="Rivarola-Duarte L."/>
            <person name="Spannagl M."/>
            <person name="Mayer K.F.X."/>
            <person name="Lu F.H."/>
            <person name="Bevan M.W."/>
            <person name="Leroy P."/>
            <person name="Li P."/>
            <person name="You F.M."/>
            <person name="Sun Q."/>
            <person name="Liu Z."/>
            <person name="Lyons E."/>
            <person name="Wicker T."/>
            <person name="Salzberg S.L."/>
            <person name="Devos K.M."/>
            <person name="Dvorak J."/>
        </authorList>
    </citation>
    <scope>NUCLEOTIDE SEQUENCE [LARGE SCALE GENOMIC DNA]</scope>
    <source>
        <strain evidence="1">cv. AL8/78</strain>
    </source>
</reference>
<evidence type="ECO:0000313" key="2">
    <source>
        <dbReference type="Proteomes" id="UP000015105"/>
    </source>
</evidence>
<organism evidence="1 2">
    <name type="scientific">Aegilops tauschii subsp. strangulata</name>
    <name type="common">Goatgrass</name>
    <dbReference type="NCBI Taxonomy" id="200361"/>
    <lineage>
        <taxon>Eukaryota</taxon>
        <taxon>Viridiplantae</taxon>
        <taxon>Streptophyta</taxon>
        <taxon>Embryophyta</taxon>
        <taxon>Tracheophyta</taxon>
        <taxon>Spermatophyta</taxon>
        <taxon>Magnoliopsida</taxon>
        <taxon>Liliopsida</taxon>
        <taxon>Poales</taxon>
        <taxon>Poaceae</taxon>
        <taxon>BOP clade</taxon>
        <taxon>Pooideae</taxon>
        <taxon>Triticodae</taxon>
        <taxon>Triticeae</taxon>
        <taxon>Triticinae</taxon>
        <taxon>Aegilops</taxon>
    </lineage>
</organism>
<reference evidence="1" key="5">
    <citation type="journal article" date="2021" name="G3 (Bethesda)">
        <title>Aegilops tauschii genome assembly Aet v5.0 features greater sequence contiguity and improved annotation.</title>
        <authorList>
            <person name="Wang L."/>
            <person name="Zhu T."/>
            <person name="Rodriguez J.C."/>
            <person name="Deal K.R."/>
            <person name="Dubcovsky J."/>
            <person name="McGuire P.E."/>
            <person name="Lux T."/>
            <person name="Spannagl M."/>
            <person name="Mayer K.F.X."/>
            <person name="Baldrich P."/>
            <person name="Meyers B.C."/>
            <person name="Huo N."/>
            <person name="Gu Y.Q."/>
            <person name="Zhou H."/>
            <person name="Devos K.M."/>
            <person name="Bennetzen J.L."/>
            <person name="Unver T."/>
            <person name="Budak H."/>
            <person name="Gulick P.J."/>
            <person name="Galiba G."/>
            <person name="Kalapos B."/>
            <person name="Nelson D.R."/>
            <person name="Li P."/>
            <person name="You F.M."/>
            <person name="Luo M.C."/>
            <person name="Dvorak J."/>
        </authorList>
    </citation>
    <scope>NUCLEOTIDE SEQUENCE [LARGE SCALE GENOMIC DNA]</scope>
    <source>
        <strain evidence="1">cv. AL8/78</strain>
    </source>
</reference>
<dbReference type="Gramene" id="AET7Gv20855300.8">
    <property type="protein sequence ID" value="AET7Gv20855300.8"/>
    <property type="gene ID" value="AET7Gv20855300"/>
</dbReference>
<name>A0A453S8S4_AEGTS</name>
<keyword evidence="2" id="KW-1185">Reference proteome</keyword>
<proteinExistence type="predicted"/>
<sequence>ICSTVSRISTMVYIVKKKKIYHGIDLVLTWSRLLEYLPYLTLYSKFLYTNSVEKMKRGFGMRPPRTIH</sequence>
<reference evidence="2" key="2">
    <citation type="journal article" date="2017" name="Nat. Plants">
        <title>The Aegilops tauschii genome reveals multiple impacts of transposons.</title>
        <authorList>
            <person name="Zhao G."/>
            <person name="Zou C."/>
            <person name="Li K."/>
            <person name="Wang K."/>
            <person name="Li T."/>
            <person name="Gao L."/>
            <person name="Zhang X."/>
            <person name="Wang H."/>
            <person name="Yang Z."/>
            <person name="Liu X."/>
            <person name="Jiang W."/>
            <person name="Mao L."/>
            <person name="Kong X."/>
            <person name="Jiao Y."/>
            <person name="Jia J."/>
        </authorList>
    </citation>
    <scope>NUCLEOTIDE SEQUENCE [LARGE SCALE GENOMIC DNA]</scope>
    <source>
        <strain evidence="2">cv. AL8/78</strain>
    </source>
</reference>
<reference evidence="1" key="4">
    <citation type="submission" date="2019-03" db="UniProtKB">
        <authorList>
            <consortium name="EnsemblPlants"/>
        </authorList>
    </citation>
    <scope>IDENTIFICATION</scope>
</reference>
<reference evidence="2" key="1">
    <citation type="journal article" date="2014" name="Science">
        <title>Ancient hybridizations among the ancestral genomes of bread wheat.</title>
        <authorList>
            <consortium name="International Wheat Genome Sequencing Consortium,"/>
            <person name="Marcussen T."/>
            <person name="Sandve S.R."/>
            <person name="Heier L."/>
            <person name="Spannagl M."/>
            <person name="Pfeifer M."/>
            <person name="Jakobsen K.S."/>
            <person name="Wulff B.B."/>
            <person name="Steuernagel B."/>
            <person name="Mayer K.F."/>
            <person name="Olsen O.A."/>
        </authorList>
    </citation>
    <scope>NUCLEOTIDE SEQUENCE [LARGE SCALE GENOMIC DNA]</scope>
    <source>
        <strain evidence="2">cv. AL8/78</strain>
    </source>
</reference>
<dbReference type="AlphaFoldDB" id="A0A453S8S4"/>
<dbReference type="Proteomes" id="UP000015105">
    <property type="component" value="Chromosome 7D"/>
</dbReference>
<accession>A0A453S8S4</accession>
<evidence type="ECO:0000313" key="1">
    <source>
        <dbReference type="EnsemblPlants" id="AET7Gv20855300.8"/>
    </source>
</evidence>
<protein>
    <submittedName>
        <fullName evidence="1">Uncharacterized protein</fullName>
    </submittedName>
</protein>
<dbReference type="EnsemblPlants" id="AET7Gv20855300.8">
    <property type="protein sequence ID" value="AET7Gv20855300.8"/>
    <property type="gene ID" value="AET7Gv20855300"/>
</dbReference>